<evidence type="ECO:0000313" key="2">
    <source>
        <dbReference type="Proteomes" id="UP000232722"/>
    </source>
</evidence>
<protein>
    <submittedName>
        <fullName evidence="1">Uncharacterized protein</fullName>
    </submittedName>
</protein>
<name>A0A2N0Q324_9GLOM</name>
<dbReference type="EMBL" id="LLXJ01000188">
    <property type="protein sequence ID" value="PKC13491.1"/>
    <property type="molecule type" value="Genomic_DNA"/>
</dbReference>
<dbReference type="VEuPathDB" id="FungiDB:FUN_012610"/>
<organism evidence="1 2">
    <name type="scientific">Rhizophagus irregularis</name>
    <dbReference type="NCBI Taxonomy" id="588596"/>
    <lineage>
        <taxon>Eukaryota</taxon>
        <taxon>Fungi</taxon>
        <taxon>Fungi incertae sedis</taxon>
        <taxon>Mucoromycota</taxon>
        <taxon>Glomeromycotina</taxon>
        <taxon>Glomeromycetes</taxon>
        <taxon>Glomerales</taxon>
        <taxon>Glomeraceae</taxon>
        <taxon>Rhizophagus</taxon>
    </lineage>
</organism>
<dbReference type="VEuPathDB" id="FungiDB:RhiirA1_422306"/>
<comment type="caution">
    <text evidence="1">The sequence shown here is derived from an EMBL/GenBank/DDBJ whole genome shotgun (WGS) entry which is preliminary data.</text>
</comment>
<evidence type="ECO:0000313" key="1">
    <source>
        <dbReference type="EMBL" id="PKC13491.1"/>
    </source>
</evidence>
<reference evidence="1 2" key="1">
    <citation type="submission" date="2016-04" db="EMBL/GenBank/DDBJ databases">
        <title>Genome analyses suggest a sexual origin of heterokaryosis in a supposedly ancient asexual fungus.</title>
        <authorList>
            <person name="Ropars J."/>
            <person name="Sedzielewska K."/>
            <person name="Noel J."/>
            <person name="Charron P."/>
            <person name="Farinelli L."/>
            <person name="Marton T."/>
            <person name="Kruger M."/>
            <person name="Pelin A."/>
            <person name="Brachmann A."/>
            <person name="Corradi N."/>
        </authorList>
    </citation>
    <scope>NUCLEOTIDE SEQUENCE [LARGE SCALE GENOMIC DNA]</scope>
    <source>
        <strain evidence="1 2">A5</strain>
    </source>
</reference>
<dbReference type="AlphaFoldDB" id="A0A2N0Q324"/>
<gene>
    <name evidence="1" type="ORF">RhiirA5_351585</name>
</gene>
<reference evidence="1 2" key="2">
    <citation type="submission" date="2017-09" db="EMBL/GenBank/DDBJ databases">
        <title>Extensive intraspecific genome diversity in a model arbuscular mycorrhizal fungus.</title>
        <authorList>
            <person name="Chen E.C."/>
            <person name="Morin E."/>
            <person name="Beaudet D."/>
            <person name="Noel J."/>
            <person name="Ndikumana S."/>
            <person name="Charron P."/>
            <person name="St-Onge C."/>
            <person name="Giorgi J."/>
            <person name="Grigoriev I.V."/>
            <person name="Roux C."/>
            <person name="Martin F.M."/>
            <person name="Corradi N."/>
        </authorList>
    </citation>
    <scope>NUCLEOTIDE SEQUENCE [LARGE SCALE GENOMIC DNA]</scope>
    <source>
        <strain evidence="1 2">A5</strain>
    </source>
</reference>
<sequence>MEEETSDDNDSNDSDYYLDSNKRVKFGLNNDDVMIHKSYYDDTTKRSNHVKGKGVLRNELHGNLEFENADIVNKDASKNKGKNVLRDEGPKVVDREIFRPGPEELDKLEWSLNHVFFEELEIFGEDSDSELSECCDACIMEVDQLLAH</sequence>
<dbReference type="VEuPathDB" id="FungiDB:RhiirFUN_014518"/>
<accession>A0A2N0Q324</accession>
<proteinExistence type="predicted"/>
<dbReference type="Proteomes" id="UP000232722">
    <property type="component" value="Unassembled WGS sequence"/>
</dbReference>